<comment type="subcellular location">
    <subcellularLocation>
        <location evidence="1">Cell membrane</location>
        <topology evidence="1">Multi-pass membrane protein</topology>
    </subcellularLocation>
</comment>
<keyword evidence="6" id="KW-0472">Membrane</keyword>
<evidence type="ECO:0000256" key="6">
    <source>
        <dbReference type="ARBA" id="ARBA00023136"/>
    </source>
</evidence>
<keyword evidence="5" id="KW-1133">Transmembrane helix</keyword>
<dbReference type="Gene3D" id="1.20.120.1220">
    <property type="match status" value="1"/>
</dbReference>
<reference evidence="9" key="2">
    <citation type="submission" date="2022-05" db="EMBL/GenBank/DDBJ databases">
        <authorList>
            <person name="Proctor A.L."/>
            <person name="Phillips G.J."/>
            <person name="Wannemuehler M.J."/>
        </authorList>
    </citation>
    <scope>NUCLEOTIDE SEQUENCE</scope>
    <source>
        <strain evidence="9">ASF457</strain>
    </source>
</reference>
<gene>
    <name evidence="9" type="primary">comC</name>
    <name evidence="9" type="ORF">N508_001975</name>
</gene>
<keyword evidence="3" id="KW-1003">Cell membrane</keyword>
<dbReference type="RefSeq" id="WP_023276905.1">
    <property type="nucleotide sequence ID" value="NZ_CP097562.1"/>
</dbReference>
<dbReference type="GO" id="GO:0004190">
    <property type="term" value="F:aspartic-type endopeptidase activity"/>
    <property type="evidence" value="ECO:0007669"/>
    <property type="project" value="InterPro"/>
</dbReference>
<evidence type="ECO:0000256" key="5">
    <source>
        <dbReference type="ARBA" id="ARBA00022989"/>
    </source>
</evidence>
<name>V2QCU5_9BACT</name>
<dbReference type="InterPro" id="IPR050882">
    <property type="entry name" value="Prepilin_peptidase/N-MTase"/>
</dbReference>
<dbReference type="GO" id="GO:0006465">
    <property type="term" value="P:signal peptide processing"/>
    <property type="evidence" value="ECO:0007669"/>
    <property type="project" value="TreeGrafter"/>
</dbReference>
<dbReference type="OrthoDB" id="9789291at2"/>
<dbReference type="PANTHER" id="PTHR30487:SF0">
    <property type="entry name" value="PREPILIN LEADER PEPTIDASE_N-METHYLTRANSFERASE-RELATED"/>
    <property type="match status" value="1"/>
</dbReference>
<protein>
    <submittedName>
        <fullName evidence="9">Type 4 prepilin-like proteins leader peptide-processing enzyme</fullName>
    </submittedName>
</protein>
<dbReference type="PANTHER" id="PTHR30487">
    <property type="entry name" value="TYPE 4 PREPILIN-LIKE PROTEINS LEADER PEPTIDE-PROCESSING ENZYME"/>
    <property type="match status" value="1"/>
</dbReference>
<reference evidence="9" key="3">
    <citation type="submission" date="2022-06" db="EMBL/GenBank/DDBJ databases">
        <title>Resources to Facilitate Use of the Altered Schaedler Flora (ASF) Mouse Model to Study Microbiome Function.</title>
        <authorList>
            <person name="Proctor A."/>
            <person name="Parvinroo S."/>
            <person name="Richie T."/>
            <person name="Jia X."/>
            <person name="Lee S.T.M."/>
            <person name="Karp P.D."/>
            <person name="Paley S."/>
            <person name="Kostic A.D."/>
            <person name="Pierre J.F."/>
            <person name="Wannemuehler M.J."/>
            <person name="Phillips G.J."/>
        </authorList>
    </citation>
    <scope>NUCLEOTIDE SEQUENCE</scope>
    <source>
        <strain evidence="9">ASF457</strain>
    </source>
</reference>
<comment type="similarity">
    <text evidence="2">Belongs to the peptidase A24 family.</text>
</comment>
<dbReference type="Pfam" id="PF06750">
    <property type="entry name" value="A24_N_bact"/>
    <property type="match status" value="1"/>
</dbReference>
<dbReference type="eggNOG" id="COG1989">
    <property type="taxonomic scope" value="Bacteria"/>
</dbReference>
<reference evidence="9" key="1">
    <citation type="journal article" date="2014" name="Genome Announc.">
        <title>Draft genome sequences of the altered schaedler flora, a defined bacterial community from gnotobiotic mice.</title>
        <authorList>
            <person name="Wannemuehler M.J."/>
            <person name="Overstreet A.M."/>
            <person name="Ward D.V."/>
            <person name="Phillips G.J."/>
        </authorList>
    </citation>
    <scope>NUCLEOTIDE SEQUENCE</scope>
    <source>
        <strain evidence="9">ASF457</strain>
    </source>
</reference>
<evidence type="ECO:0000259" key="7">
    <source>
        <dbReference type="Pfam" id="PF01478"/>
    </source>
</evidence>
<proteinExistence type="inferred from homology"/>
<keyword evidence="4" id="KW-0812">Transmembrane</keyword>
<dbReference type="EMBL" id="CP097562">
    <property type="protein sequence ID" value="USF24881.1"/>
    <property type="molecule type" value="Genomic_DNA"/>
</dbReference>
<evidence type="ECO:0000256" key="4">
    <source>
        <dbReference type="ARBA" id="ARBA00022692"/>
    </source>
</evidence>
<sequence>MNVLLIIFIGIIGLVFGSFMNVLIMRVPKNISIVKPSSFCPQCMENISWKDNIPVISYILLKGRCRHCKKSIPIMYPLTEILSSLLFVVIYLKFGLSLMFFKYVIFIFLVLVVSLTDIYTSTGDFETGMIPTVYIALGILAGLIFAFFEGYTAYYLAGIAAGYLVLFFPAYFYSLIRHKEGMGEGDFMFFAMAGAFTGLGSIPAILTFAAFFGIVAGIVVVTVTKDRNYPIPFAPMLGVSAIIYVFFEELLNSYNWSSFIIN</sequence>
<evidence type="ECO:0000256" key="3">
    <source>
        <dbReference type="ARBA" id="ARBA00022475"/>
    </source>
</evidence>
<dbReference type="KEGG" id="msch:N508_001975"/>
<feature type="domain" description="Prepilin peptidase A24 N-terminal" evidence="8">
    <location>
        <begin position="11"/>
        <end position="94"/>
    </location>
</feature>
<organism evidence="9 10">
    <name type="scientific">Mucispirillum schaedleri ASF457</name>
    <dbReference type="NCBI Taxonomy" id="1379858"/>
    <lineage>
        <taxon>Bacteria</taxon>
        <taxon>Pseudomonadati</taxon>
        <taxon>Deferribacterota</taxon>
        <taxon>Deferribacteres</taxon>
        <taxon>Deferribacterales</taxon>
        <taxon>Mucispirillaceae</taxon>
        <taxon>Mucispirillum</taxon>
    </lineage>
</organism>
<evidence type="ECO:0000313" key="9">
    <source>
        <dbReference type="EMBL" id="USF24881.1"/>
    </source>
</evidence>
<evidence type="ECO:0000259" key="8">
    <source>
        <dbReference type="Pfam" id="PF06750"/>
    </source>
</evidence>
<dbReference type="Pfam" id="PF01478">
    <property type="entry name" value="Peptidase_A24"/>
    <property type="match status" value="1"/>
</dbReference>
<evidence type="ECO:0000256" key="2">
    <source>
        <dbReference type="ARBA" id="ARBA00005801"/>
    </source>
</evidence>
<evidence type="ECO:0000256" key="1">
    <source>
        <dbReference type="ARBA" id="ARBA00004651"/>
    </source>
</evidence>
<dbReference type="Proteomes" id="UP000017429">
    <property type="component" value="Chromosome"/>
</dbReference>
<dbReference type="InterPro" id="IPR010627">
    <property type="entry name" value="Prepilin_pept_A24_N"/>
</dbReference>
<evidence type="ECO:0000313" key="10">
    <source>
        <dbReference type="Proteomes" id="UP000017429"/>
    </source>
</evidence>
<keyword evidence="10" id="KW-1185">Reference proteome</keyword>
<feature type="domain" description="Prepilin type IV endopeptidase peptidase" evidence="7">
    <location>
        <begin position="116"/>
        <end position="218"/>
    </location>
</feature>
<dbReference type="AlphaFoldDB" id="V2QCU5"/>
<dbReference type="InterPro" id="IPR000045">
    <property type="entry name" value="Prepilin_IV_endopep_pep"/>
</dbReference>
<dbReference type="GO" id="GO:0005886">
    <property type="term" value="C:plasma membrane"/>
    <property type="evidence" value="ECO:0007669"/>
    <property type="project" value="UniProtKB-SubCell"/>
</dbReference>
<accession>V2QCU5</accession>